<proteinExistence type="predicted"/>
<evidence type="ECO:0000313" key="3">
    <source>
        <dbReference type="Proteomes" id="UP001446871"/>
    </source>
</evidence>
<evidence type="ECO:0000256" key="1">
    <source>
        <dbReference type="SAM" id="MobiDB-lite"/>
    </source>
</evidence>
<feature type="compositionally biased region" description="Polar residues" evidence="1">
    <location>
        <begin position="202"/>
        <end position="221"/>
    </location>
</feature>
<dbReference type="EMBL" id="JAQQWM010000008">
    <property type="protein sequence ID" value="KAK8052876.1"/>
    <property type="molecule type" value="Genomic_DNA"/>
</dbReference>
<organism evidence="2 3">
    <name type="scientific">Apiospora saccharicola</name>
    <dbReference type="NCBI Taxonomy" id="335842"/>
    <lineage>
        <taxon>Eukaryota</taxon>
        <taxon>Fungi</taxon>
        <taxon>Dikarya</taxon>
        <taxon>Ascomycota</taxon>
        <taxon>Pezizomycotina</taxon>
        <taxon>Sordariomycetes</taxon>
        <taxon>Xylariomycetidae</taxon>
        <taxon>Amphisphaeriales</taxon>
        <taxon>Apiosporaceae</taxon>
        <taxon>Apiospora</taxon>
    </lineage>
</organism>
<evidence type="ECO:0000313" key="2">
    <source>
        <dbReference type="EMBL" id="KAK8052876.1"/>
    </source>
</evidence>
<gene>
    <name evidence="2" type="ORF">PG996_012177</name>
</gene>
<protein>
    <submittedName>
        <fullName evidence="2">Uncharacterized protein</fullName>
    </submittedName>
</protein>
<feature type="region of interest" description="Disordered" evidence="1">
    <location>
        <begin position="152"/>
        <end position="312"/>
    </location>
</feature>
<accession>A0ABR1U1U6</accession>
<comment type="caution">
    <text evidence="2">The sequence shown here is derived from an EMBL/GenBank/DDBJ whole genome shotgun (WGS) entry which is preliminary data.</text>
</comment>
<dbReference type="Proteomes" id="UP001446871">
    <property type="component" value="Unassembled WGS sequence"/>
</dbReference>
<feature type="compositionally biased region" description="Polar residues" evidence="1">
    <location>
        <begin position="167"/>
        <end position="192"/>
    </location>
</feature>
<sequence>MSAINHVPVTYINGAGRPNLDKMNHHISELEKCANAYFRDVQVVSKRDRELELRFIDWNYSKCALDRITQDFADRLIKREESFAARNMWINLEHEYAKHDSDWQKTATRTTNRAARVVDYVQHVKEDEALWYRPSSNLNSSAKLLAERPKQISPAPSKIPGVKDNGPVNNTPTNNALKSNPTKAVKSKTNVTPVPPHLRGAQKSTPTTVKQLATPESNEQTAVKPKTGAWVPPHLRSGPSKETRVSNAMAAPEKTEEEKIPPHLRGSSNKGPKVTNKTQAPVTPPAAVASPDTSSDANGSVSSSKSSTASNILIDVSDEPATVFDSSSKNETTHGTTGVWEALLQLTNCGSMAGTSAIQNETCDLLW</sequence>
<feature type="compositionally biased region" description="Polar residues" evidence="1">
    <location>
        <begin position="266"/>
        <end position="279"/>
    </location>
</feature>
<name>A0ABR1U1U6_9PEZI</name>
<reference evidence="2 3" key="1">
    <citation type="submission" date="2023-01" db="EMBL/GenBank/DDBJ databases">
        <title>Analysis of 21 Apiospora genomes using comparative genomics revels a genus with tremendous synthesis potential of carbohydrate active enzymes and secondary metabolites.</title>
        <authorList>
            <person name="Sorensen T."/>
        </authorList>
    </citation>
    <scope>NUCLEOTIDE SEQUENCE [LARGE SCALE GENOMIC DNA]</scope>
    <source>
        <strain evidence="2 3">CBS 83171</strain>
    </source>
</reference>
<keyword evidence="3" id="KW-1185">Reference proteome</keyword>
<feature type="compositionally biased region" description="Low complexity" evidence="1">
    <location>
        <begin position="285"/>
        <end position="311"/>
    </location>
</feature>